<name>A0A1X7SWG1_AMPQE</name>
<accession>A0A1X7SWG1</accession>
<reference evidence="1" key="1">
    <citation type="submission" date="2017-05" db="UniProtKB">
        <authorList>
            <consortium name="EnsemblMetazoa"/>
        </authorList>
    </citation>
    <scope>IDENTIFICATION</scope>
</reference>
<dbReference type="AlphaFoldDB" id="A0A1X7SWG1"/>
<dbReference type="EnsemblMetazoa" id="Aqu2.1.06489_001">
    <property type="protein sequence ID" value="Aqu2.1.06489_001"/>
    <property type="gene ID" value="Aqu2.1.06489"/>
</dbReference>
<evidence type="ECO:0000313" key="1">
    <source>
        <dbReference type="EnsemblMetazoa" id="Aqu2.1.06489_001"/>
    </source>
</evidence>
<organism evidence="1">
    <name type="scientific">Amphimedon queenslandica</name>
    <name type="common">Sponge</name>
    <dbReference type="NCBI Taxonomy" id="400682"/>
    <lineage>
        <taxon>Eukaryota</taxon>
        <taxon>Metazoa</taxon>
        <taxon>Porifera</taxon>
        <taxon>Demospongiae</taxon>
        <taxon>Heteroscleromorpha</taxon>
        <taxon>Haplosclerida</taxon>
        <taxon>Niphatidae</taxon>
        <taxon>Amphimedon</taxon>
    </lineage>
</organism>
<sequence length="102" mass="12082">FGPIRHHLCMRFEKKYAQIKTFVTRCFRNVPLSIAIRNQQCKFVIINGIEYKPGYVIRIKTSEPSYDFHYGLVDCILMYEGHKIFLTTILEIKKFLKSLCAF</sequence>
<dbReference type="OrthoDB" id="8192078at2759"/>
<dbReference type="InParanoid" id="A0A1X7SWG1"/>
<protein>
    <submittedName>
        <fullName evidence="1">Uncharacterized protein</fullName>
    </submittedName>
</protein>
<proteinExistence type="predicted"/>